<feature type="non-terminal residue" evidence="2">
    <location>
        <position position="247"/>
    </location>
</feature>
<feature type="non-terminal residue" evidence="2">
    <location>
        <position position="1"/>
    </location>
</feature>
<evidence type="ECO:0000313" key="2">
    <source>
        <dbReference type="EMBL" id="CAA9398901.1"/>
    </source>
</evidence>
<reference evidence="2" key="1">
    <citation type="submission" date="2020-02" db="EMBL/GenBank/DDBJ databases">
        <authorList>
            <person name="Meier V. D."/>
        </authorList>
    </citation>
    <scope>NUCLEOTIDE SEQUENCE</scope>
    <source>
        <strain evidence="2">AVDCRST_MAG06</strain>
    </source>
</reference>
<feature type="compositionally biased region" description="Basic residues" evidence="1">
    <location>
        <begin position="60"/>
        <end position="73"/>
    </location>
</feature>
<dbReference type="AlphaFoldDB" id="A0A6J4NW40"/>
<evidence type="ECO:0000256" key="1">
    <source>
        <dbReference type="SAM" id="MobiDB-lite"/>
    </source>
</evidence>
<feature type="region of interest" description="Disordered" evidence="1">
    <location>
        <begin position="47"/>
        <end position="83"/>
    </location>
</feature>
<gene>
    <name evidence="2" type="ORF">AVDCRST_MAG06-2065</name>
</gene>
<sequence>GEGYRLVGARVHRRRVGARAAHGALRLPQRRADRAVALPGRDVRGRHRRVHGPALPRQGGRARVRRRPPRQHRGLPDLRVRADGAAVGQRLPARRGVGRRGGLPAAGGLLLPVLPLRREDRRPLLPRLPQLLERRGVLRGGGGDVGLRHHGAAAGLHGAGVRAREVPLPLAHRGPVVPQHELLGRLAGCLRRHRGAAARPLDLAHRGVAGLPGLLHRGQPVADAAHRAHHAPRQLGRSSCRRGSQAV</sequence>
<dbReference type="EMBL" id="CADCUP010000138">
    <property type="protein sequence ID" value="CAA9398901.1"/>
    <property type="molecule type" value="Genomic_DNA"/>
</dbReference>
<keyword evidence="2" id="KW-0808">Transferase</keyword>
<dbReference type="GO" id="GO:0050520">
    <property type="term" value="F:phosphatidylcholine synthase activity"/>
    <property type="evidence" value="ECO:0007669"/>
    <property type="project" value="UniProtKB-EC"/>
</dbReference>
<organism evidence="2">
    <name type="scientific">uncultured Nocardioides sp</name>
    <dbReference type="NCBI Taxonomy" id="198441"/>
    <lineage>
        <taxon>Bacteria</taxon>
        <taxon>Bacillati</taxon>
        <taxon>Actinomycetota</taxon>
        <taxon>Actinomycetes</taxon>
        <taxon>Propionibacteriales</taxon>
        <taxon>Nocardioidaceae</taxon>
        <taxon>Nocardioides</taxon>
        <taxon>environmental samples</taxon>
    </lineage>
</organism>
<accession>A0A6J4NW40</accession>
<dbReference type="EC" id="2.7.8.24" evidence="2"/>
<proteinExistence type="predicted"/>
<protein>
    <submittedName>
        <fullName evidence="2">Phosphatidylcholine synthase</fullName>
        <ecNumber evidence="2">2.7.8.24</ecNumber>
    </submittedName>
</protein>
<name>A0A6J4NW40_9ACTN</name>